<dbReference type="InterPro" id="IPR058957">
    <property type="entry name" value="Peptidase_inhib_put_dom"/>
</dbReference>
<reference evidence="2 3" key="1">
    <citation type="journal article" date="2019" name="Int. J. Syst. Evol. Microbiol.">
        <title>The Global Catalogue of Microorganisms (GCM) 10K type strain sequencing project: providing services to taxonomists for standard genome sequencing and annotation.</title>
        <authorList>
            <consortium name="The Broad Institute Genomics Platform"/>
            <consortium name="The Broad Institute Genome Sequencing Center for Infectious Disease"/>
            <person name="Wu L."/>
            <person name="Ma J."/>
        </authorList>
    </citation>
    <scope>NUCLEOTIDE SEQUENCE [LARGE SCALE GENOMIC DNA]</scope>
    <source>
        <strain evidence="2 3">SKJ47</strain>
    </source>
</reference>
<sequence>MPDYIDPAVARLRESDAETTVTLLLGVEGDREAATRTIERTGATIEAELGRATLRVTAPESAVDDLATLAPVSSIELEREDARVVDDPGSITDPTRI</sequence>
<name>A0ABD5UZP5_9EURY</name>
<proteinExistence type="predicted"/>
<dbReference type="Pfam" id="PF26036">
    <property type="entry name" value="Peptidase_inhib_put"/>
    <property type="match status" value="1"/>
</dbReference>
<dbReference type="EMBL" id="JBHSXL010000011">
    <property type="protein sequence ID" value="MFC6893721.1"/>
    <property type="molecule type" value="Genomic_DNA"/>
</dbReference>
<feature type="domain" description="Putative peptidase inhibitor" evidence="1">
    <location>
        <begin position="3"/>
        <end position="81"/>
    </location>
</feature>
<keyword evidence="3" id="KW-1185">Reference proteome</keyword>
<evidence type="ECO:0000259" key="1">
    <source>
        <dbReference type="Pfam" id="PF26036"/>
    </source>
</evidence>
<gene>
    <name evidence="2" type="ORF">ACFQE9_14050</name>
</gene>
<dbReference type="RefSeq" id="WP_379746045.1">
    <property type="nucleotide sequence ID" value="NZ_JBHSVN010000001.1"/>
</dbReference>
<comment type="caution">
    <text evidence="2">The sequence shown here is derived from an EMBL/GenBank/DDBJ whole genome shotgun (WGS) entry which is preliminary data.</text>
</comment>
<protein>
    <recommendedName>
        <fullName evidence="1">Putative peptidase inhibitor domain-containing protein</fullName>
    </recommendedName>
</protein>
<dbReference type="AlphaFoldDB" id="A0ABD5UZP5"/>
<evidence type="ECO:0000313" key="2">
    <source>
        <dbReference type="EMBL" id="MFC6893721.1"/>
    </source>
</evidence>
<organism evidence="2 3">
    <name type="scientific">Halopenitus salinus</name>
    <dbReference type="NCBI Taxonomy" id="1198295"/>
    <lineage>
        <taxon>Archaea</taxon>
        <taxon>Methanobacteriati</taxon>
        <taxon>Methanobacteriota</taxon>
        <taxon>Stenosarchaea group</taxon>
        <taxon>Halobacteria</taxon>
        <taxon>Halobacteriales</taxon>
        <taxon>Haloferacaceae</taxon>
        <taxon>Halopenitus</taxon>
    </lineage>
</organism>
<accession>A0ABD5UZP5</accession>
<evidence type="ECO:0000313" key="3">
    <source>
        <dbReference type="Proteomes" id="UP001596296"/>
    </source>
</evidence>
<dbReference type="Proteomes" id="UP001596296">
    <property type="component" value="Unassembled WGS sequence"/>
</dbReference>